<organism evidence="1 2">
    <name type="scientific">Clostridium weizhouense</name>
    <dbReference type="NCBI Taxonomy" id="2859781"/>
    <lineage>
        <taxon>Bacteria</taxon>
        <taxon>Bacillati</taxon>
        <taxon>Bacillota</taxon>
        <taxon>Clostridia</taxon>
        <taxon>Eubacteriales</taxon>
        <taxon>Clostridiaceae</taxon>
        <taxon>Clostridium</taxon>
    </lineage>
</organism>
<evidence type="ECO:0000313" key="1">
    <source>
        <dbReference type="EMBL" id="MBW6408783.1"/>
    </source>
</evidence>
<evidence type="ECO:0000313" key="2">
    <source>
        <dbReference type="Proteomes" id="UP001519921"/>
    </source>
</evidence>
<proteinExistence type="predicted"/>
<reference evidence="1 2" key="1">
    <citation type="submission" date="2021-07" db="EMBL/GenBank/DDBJ databases">
        <title>Clostridium weizhouense sp. nov., an anaerobic bacterium isolated from activated sludge of Petroleum wastewater.</title>
        <authorList>
            <person name="Li Q."/>
        </authorList>
    </citation>
    <scope>NUCLEOTIDE SEQUENCE [LARGE SCALE GENOMIC DNA]</scope>
    <source>
        <strain evidence="1 2">YB-6</strain>
    </source>
</reference>
<name>A0ABS7AJE9_9CLOT</name>
<protein>
    <submittedName>
        <fullName evidence="1">Uncharacterized protein</fullName>
    </submittedName>
</protein>
<dbReference type="RefSeq" id="WP_219777839.1">
    <property type="nucleotide sequence ID" value="NZ_JAHXPT010000001.1"/>
</dbReference>
<dbReference type="EMBL" id="JAHXPT010000001">
    <property type="protein sequence ID" value="MBW6408783.1"/>
    <property type="molecule type" value="Genomic_DNA"/>
</dbReference>
<gene>
    <name evidence="1" type="ORF">KYD98_01600</name>
</gene>
<comment type="caution">
    <text evidence="1">The sequence shown here is derived from an EMBL/GenBank/DDBJ whole genome shotgun (WGS) entry which is preliminary data.</text>
</comment>
<sequence>MVTNFIVQKLKNNNIIEDSKKEFKLVTHWNCPGTDIVLDFIKNKNKESEGKADTTDATQIIERIAKCTRGNDRMFFKCDTMDIYEDESFDKIQILFTGTSEDDLKHDCDTIITKPKVAEVKEYLWHDDYKVDFNLHKSELSNGEYTFCCGAQDDGWHEDFANISALTINYIKS</sequence>
<keyword evidence="2" id="KW-1185">Reference proteome</keyword>
<dbReference type="Proteomes" id="UP001519921">
    <property type="component" value="Unassembled WGS sequence"/>
</dbReference>
<accession>A0ABS7AJE9</accession>